<evidence type="ECO:0000259" key="7">
    <source>
        <dbReference type="Pfam" id="PF01256"/>
    </source>
</evidence>
<keyword evidence="3" id="KW-0521">NADP</keyword>
<feature type="domain" description="YjeF C-terminal" evidence="7">
    <location>
        <begin position="72"/>
        <end position="102"/>
    </location>
</feature>
<evidence type="ECO:0000256" key="1">
    <source>
        <dbReference type="ARBA" id="ARBA00022741"/>
    </source>
</evidence>
<keyword evidence="9" id="KW-1185">Reference proteome</keyword>
<comment type="catalytic activity">
    <reaction evidence="6">
        <text>(6S)-NADPHX + ATP = ADP + phosphate + NADPH + H(+)</text>
        <dbReference type="Rhea" id="RHEA:32231"/>
        <dbReference type="ChEBI" id="CHEBI:15378"/>
        <dbReference type="ChEBI" id="CHEBI:30616"/>
        <dbReference type="ChEBI" id="CHEBI:43474"/>
        <dbReference type="ChEBI" id="CHEBI:57783"/>
        <dbReference type="ChEBI" id="CHEBI:64076"/>
        <dbReference type="ChEBI" id="CHEBI:456216"/>
        <dbReference type="EC" id="4.2.1.93"/>
    </reaction>
</comment>
<evidence type="ECO:0000256" key="3">
    <source>
        <dbReference type="ARBA" id="ARBA00022857"/>
    </source>
</evidence>
<organism evidence="8 9">
    <name type="scientific">Cryomyces antarcticus</name>
    <dbReference type="NCBI Taxonomy" id="329879"/>
    <lineage>
        <taxon>Eukaryota</taxon>
        <taxon>Fungi</taxon>
        <taxon>Dikarya</taxon>
        <taxon>Ascomycota</taxon>
        <taxon>Pezizomycotina</taxon>
        <taxon>Dothideomycetes</taxon>
        <taxon>Dothideomycetes incertae sedis</taxon>
        <taxon>Cryomyces</taxon>
    </lineage>
</organism>
<evidence type="ECO:0000256" key="4">
    <source>
        <dbReference type="ARBA" id="ARBA00023027"/>
    </source>
</evidence>
<name>A0ABR0LY27_9PEZI</name>
<proteinExistence type="predicted"/>
<keyword evidence="2" id="KW-0067">ATP-binding</keyword>
<evidence type="ECO:0000313" key="9">
    <source>
        <dbReference type="Proteomes" id="UP001357485"/>
    </source>
</evidence>
<sequence length="118" mass="13077">MAAVASRKEILGKVYKMIPPMLEKFHKDSVRRGLLDRPYHLRSKLASSDHIVRVNRGETRADLRSPGMLGRVAVIGGSEDYTGAPYFSAMASAKLGADMARIKLFQLPLPPWPCKAQL</sequence>
<dbReference type="Pfam" id="PF01256">
    <property type="entry name" value="Carb_kinase"/>
    <property type="match status" value="1"/>
</dbReference>
<dbReference type="InterPro" id="IPR029056">
    <property type="entry name" value="Ribokinase-like"/>
</dbReference>
<reference evidence="8 9" key="1">
    <citation type="submission" date="2023-08" db="EMBL/GenBank/DDBJ databases">
        <title>Black Yeasts Isolated from many extreme environments.</title>
        <authorList>
            <person name="Coleine C."/>
            <person name="Stajich J.E."/>
            <person name="Selbmann L."/>
        </authorList>
    </citation>
    <scope>NUCLEOTIDE SEQUENCE [LARGE SCALE GENOMIC DNA]</scope>
    <source>
        <strain evidence="8 9">CCFEE 536</strain>
    </source>
</reference>
<dbReference type="Gene3D" id="3.40.1190.20">
    <property type="match status" value="1"/>
</dbReference>
<evidence type="ECO:0000256" key="5">
    <source>
        <dbReference type="ARBA" id="ARBA00023239"/>
    </source>
</evidence>
<evidence type="ECO:0000256" key="2">
    <source>
        <dbReference type="ARBA" id="ARBA00022840"/>
    </source>
</evidence>
<keyword evidence="1" id="KW-0547">Nucleotide-binding</keyword>
<accession>A0ABR0LY27</accession>
<keyword evidence="5" id="KW-0456">Lyase</keyword>
<protein>
    <recommendedName>
        <fullName evidence="7">YjeF C-terminal domain-containing protein</fullName>
    </recommendedName>
</protein>
<dbReference type="EMBL" id="JAVRRA010008524">
    <property type="protein sequence ID" value="KAK5256455.1"/>
    <property type="molecule type" value="Genomic_DNA"/>
</dbReference>
<evidence type="ECO:0000313" key="8">
    <source>
        <dbReference type="EMBL" id="KAK5256455.1"/>
    </source>
</evidence>
<dbReference type="PANTHER" id="PTHR12592:SF0">
    <property type="entry name" value="ATP-DEPENDENT (S)-NAD(P)H-HYDRATE DEHYDRATASE"/>
    <property type="match status" value="1"/>
</dbReference>
<dbReference type="SUPFAM" id="SSF53613">
    <property type="entry name" value="Ribokinase-like"/>
    <property type="match status" value="1"/>
</dbReference>
<gene>
    <name evidence="8" type="ORF">LTR16_003224</name>
</gene>
<comment type="caution">
    <text evidence="8">The sequence shown here is derived from an EMBL/GenBank/DDBJ whole genome shotgun (WGS) entry which is preliminary data.</text>
</comment>
<dbReference type="PANTHER" id="PTHR12592">
    <property type="entry name" value="ATP-DEPENDENT (S)-NAD(P)H-HYDRATE DEHYDRATASE FAMILY MEMBER"/>
    <property type="match status" value="1"/>
</dbReference>
<evidence type="ECO:0000256" key="6">
    <source>
        <dbReference type="ARBA" id="ARBA00047472"/>
    </source>
</evidence>
<dbReference type="InterPro" id="IPR000631">
    <property type="entry name" value="CARKD"/>
</dbReference>
<keyword evidence="4" id="KW-0520">NAD</keyword>
<dbReference type="Proteomes" id="UP001357485">
    <property type="component" value="Unassembled WGS sequence"/>
</dbReference>